<accession>A0A6G1ME96</accession>
<feature type="region of interest" description="Disordered" evidence="4">
    <location>
        <begin position="250"/>
        <end position="330"/>
    </location>
</feature>
<feature type="compositionally biased region" description="Polar residues" evidence="4">
    <location>
        <begin position="269"/>
        <end position="285"/>
    </location>
</feature>
<dbReference type="Proteomes" id="UP000483672">
    <property type="component" value="Unassembled WGS sequence"/>
</dbReference>
<dbReference type="GO" id="GO:0005655">
    <property type="term" value="C:nucleolar ribonuclease P complex"/>
    <property type="evidence" value="ECO:0007669"/>
    <property type="project" value="TreeGrafter"/>
</dbReference>
<comment type="subcellular location">
    <subcellularLocation>
        <location evidence="1">Nucleus</location>
    </subcellularLocation>
</comment>
<comment type="caution">
    <text evidence="5">The sequence shown here is derived from an EMBL/GenBank/DDBJ whole genome shotgun (WGS) entry which is preliminary data.</text>
</comment>
<evidence type="ECO:0000313" key="6">
    <source>
        <dbReference type="Proteomes" id="UP000483672"/>
    </source>
</evidence>
<dbReference type="InterPro" id="IPR002738">
    <property type="entry name" value="RNase_P_p30"/>
</dbReference>
<name>A0A6G1ME96_ORBOL</name>
<sequence length="330" mass="35845">MFYDLNIPWTSKDDPELARTIAFLDELGYNVIALNQTIAGKIPSKIAGIANLIPENPFPDHSSIRFLRRVTIVLDDPSQNYGLASLSNNFDIVAVRPTDEKLLLQACTSLECDLISLDLSIRHPYHFKYKILGQAISRGIRFEITYSASVNESNARRNLLSNAAALIRATKGKGIVISSEARKAMLCRAPFDVINLATLWGLNQEKGREAIANGPRAVMIQAKMKRQSFRGVIDVVEGGGVPKSVPKEVAKTTISQKAPVKRKAEVGDNDSTAVGTAKHSQQPAESTKLGGETTPGESGETRPTKKQRKKEMQAAKKVARNALPGSVGGV</sequence>
<evidence type="ECO:0000256" key="2">
    <source>
        <dbReference type="ARBA" id="ARBA00007331"/>
    </source>
</evidence>
<protein>
    <recommendedName>
        <fullName evidence="7">RNase P subunit p30</fullName>
    </recommendedName>
</protein>
<reference evidence="5 6" key="1">
    <citation type="submission" date="2019-06" db="EMBL/GenBank/DDBJ databases">
        <authorList>
            <person name="Palmer J.M."/>
        </authorList>
    </citation>
    <scope>NUCLEOTIDE SEQUENCE [LARGE SCALE GENOMIC DNA]</scope>
    <source>
        <strain evidence="5 6">TWF191</strain>
    </source>
</reference>
<dbReference type="EMBL" id="WIPF01000007">
    <property type="protein sequence ID" value="KAF3230627.1"/>
    <property type="molecule type" value="Genomic_DNA"/>
</dbReference>
<evidence type="ECO:0000313" key="5">
    <source>
        <dbReference type="EMBL" id="KAF3230627.1"/>
    </source>
</evidence>
<organism evidence="5 6">
    <name type="scientific">Orbilia oligospora</name>
    <name type="common">Nematode-trapping fungus</name>
    <name type="synonym">Arthrobotrys oligospora</name>
    <dbReference type="NCBI Taxonomy" id="2813651"/>
    <lineage>
        <taxon>Eukaryota</taxon>
        <taxon>Fungi</taxon>
        <taxon>Dikarya</taxon>
        <taxon>Ascomycota</taxon>
        <taxon>Pezizomycotina</taxon>
        <taxon>Orbiliomycetes</taxon>
        <taxon>Orbiliales</taxon>
        <taxon>Orbiliaceae</taxon>
        <taxon>Orbilia</taxon>
    </lineage>
</organism>
<evidence type="ECO:0008006" key="7">
    <source>
        <dbReference type="Google" id="ProtNLM"/>
    </source>
</evidence>
<keyword evidence="3" id="KW-0819">tRNA processing</keyword>
<proteinExistence type="inferred from homology"/>
<gene>
    <name evidence="5" type="ORF">TWF191_009538</name>
</gene>
<dbReference type="GO" id="GO:0008033">
    <property type="term" value="P:tRNA processing"/>
    <property type="evidence" value="ECO:0007669"/>
    <property type="project" value="UniProtKB-KW"/>
</dbReference>
<dbReference type="SUPFAM" id="SSF89550">
    <property type="entry name" value="PHP domain-like"/>
    <property type="match status" value="1"/>
</dbReference>
<comment type="similarity">
    <text evidence="2">Belongs to the eukaryotic/archaeal RNase P protein component 3 family.</text>
</comment>
<dbReference type="PANTHER" id="PTHR13031:SF0">
    <property type="entry name" value="RIBONUCLEASE P PROTEIN SUBUNIT P30"/>
    <property type="match status" value="1"/>
</dbReference>
<dbReference type="Pfam" id="PF01876">
    <property type="entry name" value="RNase_P_p30"/>
    <property type="match status" value="1"/>
</dbReference>
<dbReference type="AlphaFoldDB" id="A0A6G1ME96"/>
<evidence type="ECO:0000256" key="3">
    <source>
        <dbReference type="ARBA" id="ARBA00022694"/>
    </source>
</evidence>
<dbReference type="InterPro" id="IPR016195">
    <property type="entry name" value="Pol/histidinol_Pase-like"/>
</dbReference>
<dbReference type="Gene3D" id="3.20.20.140">
    <property type="entry name" value="Metal-dependent hydrolases"/>
    <property type="match status" value="1"/>
</dbReference>
<evidence type="ECO:0000256" key="1">
    <source>
        <dbReference type="ARBA" id="ARBA00004123"/>
    </source>
</evidence>
<evidence type="ECO:0000256" key="4">
    <source>
        <dbReference type="SAM" id="MobiDB-lite"/>
    </source>
</evidence>
<dbReference type="PANTHER" id="PTHR13031">
    <property type="entry name" value="RIBONUCLEASE P SUBUNIT P30"/>
    <property type="match status" value="1"/>
</dbReference>
<dbReference type="GO" id="GO:0003723">
    <property type="term" value="F:RNA binding"/>
    <property type="evidence" value="ECO:0007669"/>
    <property type="project" value="TreeGrafter"/>
</dbReference>